<organism evidence="1">
    <name type="scientific">Siphoviridae sp. ctOVO10</name>
    <dbReference type="NCBI Taxonomy" id="2826311"/>
    <lineage>
        <taxon>Viruses</taxon>
        <taxon>Duplodnaviria</taxon>
        <taxon>Heunggongvirae</taxon>
        <taxon>Uroviricota</taxon>
        <taxon>Caudoviricetes</taxon>
    </lineage>
</organism>
<sequence length="31" mass="3419">MTGSANSFPVASDRPVLNSLFPEIQRKEHSC</sequence>
<accession>A0A8S5M321</accession>
<name>A0A8S5M321_9CAUD</name>
<reference evidence="1" key="1">
    <citation type="journal article" date="2021" name="Proc. Natl. Acad. Sci. U.S.A.">
        <title>A Catalog of Tens of Thousands of Viruses from Human Metagenomes Reveals Hidden Associations with Chronic Diseases.</title>
        <authorList>
            <person name="Tisza M.J."/>
            <person name="Buck C.B."/>
        </authorList>
    </citation>
    <scope>NUCLEOTIDE SEQUENCE</scope>
    <source>
        <strain evidence="1">CtOVO10</strain>
    </source>
</reference>
<evidence type="ECO:0000313" key="1">
    <source>
        <dbReference type="EMBL" id="DAD76628.1"/>
    </source>
</evidence>
<dbReference type="EMBL" id="BK014806">
    <property type="protein sequence ID" value="DAD76628.1"/>
    <property type="molecule type" value="Genomic_DNA"/>
</dbReference>
<proteinExistence type="predicted"/>
<protein>
    <submittedName>
        <fullName evidence="1">Uncharacterized protein</fullName>
    </submittedName>
</protein>